<dbReference type="InParanoid" id="A0A7N5P0J7"/>
<protein>
    <submittedName>
        <fullName evidence="1">Uncharacterized protein</fullName>
    </submittedName>
</protein>
<evidence type="ECO:0000313" key="1">
    <source>
        <dbReference type="Ensembl" id="ENSAMEP00000023957.1"/>
    </source>
</evidence>
<sequence length="135" mass="14817">MFRVTSITRLVRHNLSQDALVGPDPVSFFMAVLSSFWIPSSLALRKQDPLYNNSVYKTRGPSKAGKLLPRPHGSGPSCLGELPGLSCLDHHESEPGRSIGARGLHSMFSSGEKESSYINTDFQSRVCPFRGIARN</sequence>
<reference evidence="1" key="2">
    <citation type="submission" date="2025-08" db="UniProtKB">
        <authorList>
            <consortium name="Ensembl"/>
        </authorList>
    </citation>
    <scope>IDENTIFICATION</scope>
</reference>
<name>A0A7N5P0J7_AILME</name>
<dbReference type="AlphaFoldDB" id="A0A7N5P0J7"/>
<reference evidence="1" key="3">
    <citation type="submission" date="2025-09" db="UniProtKB">
        <authorList>
            <consortium name="Ensembl"/>
        </authorList>
    </citation>
    <scope>IDENTIFICATION</scope>
</reference>
<organism evidence="1 2">
    <name type="scientific">Ailuropoda melanoleuca</name>
    <name type="common">Giant panda</name>
    <dbReference type="NCBI Taxonomy" id="9646"/>
    <lineage>
        <taxon>Eukaryota</taxon>
        <taxon>Metazoa</taxon>
        <taxon>Chordata</taxon>
        <taxon>Craniata</taxon>
        <taxon>Vertebrata</taxon>
        <taxon>Euteleostomi</taxon>
        <taxon>Mammalia</taxon>
        <taxon>Eutheria</taxon>
        <taxon>Laurasiatheria</taxon>
        <taxon>Carnivora</taxon>
        <taxon>Caniformia</taxon>
        <taxon>Ursidae</taxon>
        <taxon>Ailuropoda</taxon>
    </lineage>
</organism>
<dbReference type="Proteomes" id="UP000008912">
    <property type="component" value="Unassembled WGS sequence"/>
</dbReference>
<keyword evidence="2" id="KW-1185">Reference proteome</keyword>
<dbReference type="Ensembl" id="ENSAMET00000043858.1">
    <property type="protein sequence ID" value="ENSAMEP00000023957.1"/>
    <property type="gene ID" value="ENSAMEG00000023633.1"/>
</dbReference>
<accession>A0A7N5P0J7</accession>
<proteinExistence type="predicted"/>
<evidence type="ECO:0000313" key="2">
    <source>
        <dbReference type="Proteomes" id="UP000008912"/>
    </source>
</evidence>
<reference evidence="1 2" key="1">
    <citation type="journal article" date="2010" name="Nature">
        <title>The sequence and de novo assembly of the giant panda genome.</title>
        <authorList>
            <person name="Li R."/>
            <person name="Fan W."/>
            <person name="Tian G."/>
            <person name="Zhu H."/>
            <person name="He L."/>
            <person name="Cai J."/>
            <person name="Huang Q."/>
            <person name="Cai Q."/>
            <person name="Li B."/>
            <person name="Bai Y."/>
            <person name="Zhang Z."/>
            <person name="Zhang Y."/>
            <person name="Wang W."/>
            <person name="Li J."/>
            <person name="Wei F."/>
            <person name="Li H."/>
            <person name="Jian M."/>
            <person name="Li J."/>
            <person name="Zhang Z."/>
            <person name="Nielsen R."/>
            <person name="Li D."/>
            <person name="Gu W."/>
            <person name="Yang Z."/>
            <person name="Xuan Z."/>
            <person name="Ryder O.A."/>
            <person name="Leung F.C."/>
            <person name="Zhou Y."/>
            <person name="Cao J."/>
            <person name="Sun X."/>
            <person name="Fu Y."/>
            <person name="Fang X."/>
            <person name="Guo X."/>
            <person name="Wang B."/>
            <person name="Hou R."/>
            <person name="Shen F."/>
            <person name="Mu B."/>
            <person name="Ni P."/>
            <person name="Lin R."/>
            <person name="Qian W."/>
            <person name="Wang G."/>
            <person name="Yu C."/>
            <person name="Nie W."/>
            <person name="Wang J."/>
            <person name="Wu Z."/>
            <person name="Liang H."/>
            <person name="Min J."/>
            <person name="Wu Q."/>
            <person name="Cheng S."/>
            <person name="Ruan J."/>
            <person name="Wang M."/>
            <person name="Shi Z."/>
            <person name="Wen M."/>
            <person name="Liu B."/>
            <person name="Ren X."/>
            <person name="Zheng H."/>
            <person name="Dong D."/>
            <person name="Cook K."/>
            <person name="Shan G."/>
            <person name="Zhang H."/>
            <person name="Kosiol C."/>
            <person name="Xie X."/>
            <person name="Lu Z."/>
            <person name="Zheng H."/>
            <person name="Li Y."/>
            <person name="Steiner C.C."/>
            <person name="Lam T.T."/>
            <person name="Lin S."/>
            <person name="Zhang Q."/>
            <person name="Li G."/>
            <person name="Tian J."/>
            <person name="Gong T."/>
            <person name="Liu H."/>
            <person name="Zhang D."/>
            <person name="Fang L."/>
            <person name="Ye C."/>
            <person name="Zhang J."/>
            <person name="Hu W."/>
            <person name="Xu A."/>
            <person name="Ren Y."/>
            <person name="Zhang G."/>
            <person name="Bruford M.W."/>
            <person name="Li Q."/>
            <person name="Ma L."/>
            <person name="Guo Y."/>
            <person name="An N."/>
            <person name="Hu Y."/>
            <person name="Zheng Y."/>
            <person name="Shi Y."/>
            <person name="Li Z."/>
            <person name="Liu Q."/>
            <person name="Chen Y."/>
            <person name="Zhao J."/>
            <person name="Qu N."/>
            <person name="Zhao S."/>
            <person name="Tian F."/>
            <person name="Wang X."/>
            <person name="Wang H."/>
            <person name="Xu L."/>
            <person name="Liu X."/>
            <person name="Vinar T."/>
            <person name="Wang Y."/>
            <person name="Lam T.W."/>
            <person name="Yiu S.M."/>
            <person name="Liu S."/>
            <person name="Zhang H."/>
            <person name="Li D."/>
            <person name="Huang Y."/>
            <person name="Wang X."/>
            <person name="Yang G."/>
            <person name="Jiang Z."/>
            <person name="Wang J."/>
            <person name="Qin N."/>
            <person name="Li L."/>
            <person name="Li J."/>
            <person name="Bolund L."/>
            <person name="Kristiansen K."/>
            <person name="Wong G.K."/>
            <person name="Olson M."/>
            <person name="Zhang X."/>
            <person name="Li S."/>
            <person name="Yang H."/>
            <person name="Wang J."/>
            <person name="Wang J."/>
        </authorList>
    </citation>
    <scope>NUCLEOTIDE SEQUENCE [LARGE SCALE GENOMIC DNA]</scope>
</reference>